<dbReference type="STRING" id="1165861.A0A0L0W2L7"/>
<organism evidence="2 3">
    <name type="scientific">Puccinia striiformis f. sp. tritici PST-78</name>
    <dbReference type="NCBI Taxonomy" id="1165861"/>
    <lineage>
        <taxon>Eukaryota</taxon>
        <taxon>Fungi</taxon>
        <taxon>Dikarya</taxon>
        <taxon>Basidiomycota</taxon>
        <taxon>Pucciniomycotina</taxon>
        <taxon>Pucciniomycetes</taxon>
        <taxon>Pucciniales</taxon>
        <taxon>Pucciniaceae</taxon>
        <taxon>Puccinia</taxon>
    </lineage>
</organism>
<feature type="compositionally biased region" description="Acidic residues" evidence="1">
    <location>
        <begin position="145"/>
        <end position="166"/>
    </location>
</feature>
<dbReference type="Proteomes" id="UP000054564">
    <property type="component" value="Unassembled WGS sequence"/>
</dbReference>
<sequence length="166" mass="19164">MQNVAATKFKKHQLLAGCKAALPVDIEMDTYLGIDWPEVTTTAELLEARTKQLERRDETLELAHQKLMKTRNSSVRYWDRKMAARLRNPLDSGELLLIYNESLEDQWGGSYLLEELDGTELKRAYAASHIKRFYPRGRELAGIQQEEDENQQDDSETDSDEEVSED</sequence>
<evidence type="ECO:0000313" key="2">
    <source>
        <dbReference type="EMBL" id="KNF05788.1"/>
    </source>
</evidence>
<dbReference type="EMBL" id="AJIL01000006">
    <property type="protein sequence ID" value="KNF05788.1"/>
    <property type="molecule type" value="Genomic_DNA"/>
</dbReference>
<proteinExistence type="predicted"/>
<gene>
    <name evidence="2" type="ORF">PSTG_01185</name>
</gene>
<dbReference type="OrthoDB" id="2505904at2759"/>
<evidence type="ECO:0000256" key="1">
    <source>
        <dbReference type="SAM" id="MobiDB-lite"/>
    </source>
</evidence>
<accession>A0A0L0W2L7</accession>
<keyword evidence="3" id="KW-1185">Reference proteome</keyword>
<evidence type="ECO:0000313" key="3">
    <source>
        <dbReference type="Proteomes" id="UP000054564"/>
    </source>
</evidence>
<comment type="caution">
    <text evidence="2">The sequence shown here is derived from an EMBL/GenBank/DDBJ whole genome shotgun (WGS) entry which is preliminary data.</text>
</comment>
<reference evidence="3" key="1">
    <citation type="submission" date="2014-03" db="EMBL/GenBank/DDBJ databases">
        <title>The Genome Sequence of Puccinia striiformis f. sp. tritici PST-78.</title>
        <authorList>
            <consortium name="The Broad Institute Genome Sequencing Platform"/>
            <person name="Cuomo C."/>
            <person name="Hulbert S."/>
            <person name="Chen X."/>
            <person name="Walker B."/>
            <person name="Young S.K."/>
            <person name="Zeng Q."/>
            <person name="Gargeya S."/>
            <person name="Fitzgerald M."/>
            <person name="Haas B."/>
            <person name="Abouelleil A."/>
            <person name="Alvarado L."/>
            <person name="Arachchi H.M."/>
            <person name="Berlin A.M."/>
            <person name="Chapman S.B."/>
            <person name="Goldberg J."/>
            <person name="Griggs A."/>
            <person name="Gujja S."/>
            <person name="Hansen M."/>
            <person name="Howarth C."/>
            <person name="Imamovic A."/>
            <person name="Larimer J."/>
            <person name="McCowan C."/>
            <person name="Montmayeur A."/>
            <person name="Murphy C."/>
            <person name="Neiman D."/>
            <person name="Pearson M."/>
            <person name="Priest M."/>
            <person name="Roberts A."/>
            <person name="Saif S."/>
            <person name="Shea T."/>
            <person name="Sisk P."/>
            <person name="Sykes S."/>
            <person name="Wortman J."/>
            <person name="Nusbaum C."/>
            <person name="Birren B."/>
        </authorList>
    </citation>
    <scope>NUCLEOTIDE SEQUENCE [LARGE SCALE GENOMIC DNA]</scope>
    <source>
        <strain evidence="3">race PST-78</strain>
    </source>
</reference>
<protein>
    <submittedName>
        <fullName evidence="2">Uncharacterized protein</fullName>
    </submittedName>
</protein>
<name>A0A0L0W2L7_9BASI</name>
<feature type="region of interest" description="Disordered" evidence="1">
    <location>
        <begin position="138"/>
        <end position="166"/>
    </location>
</feature>
<dbReference type="AlphaFoldDB" id="A0A0L0W2L7"/>